<accession>X1TTA8</accession>
<name>X1TTA8_9ZZZZ</name>
<gene>
    <name evidence="1" type="ORF">S12H4_12297</name>
</gene>
<evidence type="ECO:0000313" key="1">
    <source>
        <dbReference type="EMBL" id="GAI83279.1"/>
    </source>
</evidence>
<sequence>QCTIIPTPFLSYLNILVTGTITAPSIIIPMSGVSIAEMSTATGLNT</sequence>
<feature type="non-terminal residue" evidence="1">
    <location>
        <position position="1"/>
    </location>
</feature>
<comment type="caution">
    <text evidence="1">The sequence shown here is derived from an EMBL/GenBank/DDBJ whole genome shotgun (WGS) entry which is preliminary data.</text>
</comment>
<dbReference type="EMBL" id="BARW01005789">
    <property type="protein sequence ID" value="GAI83279.1"/>
    <property type="molecule type" value="Genomic_DNA"/>
</dbReference>
<protein>
    <submittedName>
        <fullName evidence="1">Uncharacterized protein</fullName>
    </submittedName>
</protein>
<proteinExistence type="predicted"/>
<reference evidence="1" key="1">
    <citation type="journal article" date="2014" name="Front. Microbiol.">
        <title>High frequency of phylogenetically diverse reductive dehalogenase-homologous genes in deep subseafloor sedimentary metagenomes.</title>
        <authorList>
            <person name="Kawai M."/>
            <person name="Futagami T."/>
            <person name="Toyoda A."/>
            <person name="Takaki Y."/>
            <person name="Nishi S."/>
            <person name="Hori S."/>
            <person name="Arai W."/>
            <person name="Tsubouchi T."/>
            <person name="Morono Y."/>
            <person name="Uchiyama I."/>
            <person name="Ito T."/>
            <person name="Fujiyama A."/>
            <person name="Inagaki F."/>
            <person name="Takami H."/>
        </authorList>
    </citation>
    <scope>NUCLEOTIDE SEQUENCE</scope>
    <source>
        <strain evidence="1">Expedition CK06-06</strain>
    </source>
</reference>
<organism evidence="1">
    <name type="scientific">marine sediment metagenome</name>
    <dbReference type="NCBI Taxonomy" id="412755"/>
    <lineage>
        <taxon>unclassified sequences</taxon>
        <taxon>metagenomes</taxon>
        <taxon>ecological metagenomes</taxon>
    </lineage>
</organism>
<dbReference type="AlphaFoldDB" id="X1TTA8"/>